<name>A0A914EL89_9BILA</name>
<keyword evidence="1" id="KW-1185">Reference proteome</keyword>
<sequence length="110" mass="11736">MAITISHQSWVDPNEACSRIGYYYSQGCSGLVAELLGQSWQHTSSYSRGSFIGNNGGYSAVPGTIVGFPGHVAVYIGGQACNCNFVDVNGPGRARCINSYGSTNVYTYSY</sequence>
<dbReference type="WBParaSite" id="ACRNAN_scaffold8533.g26565.t1">
    <property type="protein sequence ID" value="ACRNAN_scaffold8533.g26565.t1"/>
    <property type="gene ID" value="ACRNAN_scaffold8533.g26565"/>
</dbReference>
<protein>
    <submittedName>
        <fullName evidence="2">NlpC/P60 domain-containing protein</fullName>
    </submittedName>
</protein>
<accession>A0A914EL89</accession>
<dbReference type="Proteomes" id="UP000887540">
    <property type="component" value="Unplaced"/>
</dbReference>
<evidence type="ECO:0000313" key="2">
    <source>
        <dbReference type="WBParaSite" id="ACRNAN_scaffold8533.g26565.t1"/>
    </source>
</evidence>
<organism evidence="1 2">
    <name type="scientific">Acrobeloides nanus</name>
    <dbReference type="NCBI Taxonomy" id="290746"/>
    <lineage>
        <taxon>Eukaryota</taxon>
        <taxon>Metazoa</taxon>
        <taxon>Ecdysozoa</taxon>
        <taxon>Nematoda</taxon>
        <taxon>Chromadorea</taxon>
        <taxon>Rhabditida</taxon>
        <taxon>Tylenchina</taxon>
        <taxon>Cephalobomorpha</taxon>
        <taxon>Cephaloboidea</taxon>
        <taxon>Cephalobidae</taxon>
        <taxon>Acrobeloides</taxon>
    </lineage>
</organism>
<proteinExistence type="predicted"/>
<dbReference type="AlphaFoldDB" id="A0A914EL89"/>
<evidence type="ECO:0000313" key="1">
    <source>
        <dbReference type="Proteomes" id="UP000887540"/>
    </source>
</evidence>
<reference evidence="2" key="1">
    <citation type="submission" date="2022-11" db="UniProtKB">
        <authorList>
            <consortium name="WormBaseParasite"/>
        </authorList>
    </citation>
    <scope>IDENTIFICATION</scope>
</reference>